<evidence type="ECO:0000313" key="6">
    <source>
        <dbReference type="EMBL" id="RKS85413.1"/>
    </source>
</evidence>
<comment type="similarity">
    <text evidence="1">Belongs to the HpcH/HpaI aldolase family.</text>
</comment>
<organism evidence="5 7">
    <name type="scientific">Sphingosinicella microcystinivorans</name>
    <dbReference type="NCBI Taxonomy" id="335406"/>
    <lineage>
        <taxon>Bacteria</taxon>
        <taxon>Pseudomonadati</taxon>
        <taxon>Pseudomonadota</taxon>
        <taxon>Alphaproteobacteria</taxon>
        <taxon>Sphingomonadales</taxon>
        <taxon>Sphingosinicellaceae</taxon>
        <taxon>Sphingosinicella</taxon>
    </lineage>
</organism>
<dbReference type="InterPro" id="IPR015813">
    <property type="entry name" value="Pyrv/PenolPyrv_kinase-like_dom"/>
</dbReference>
<evidence type="ECO:0000256" key="1">
    <source>
        <dbReference type="ARBA" id="ARBA00005568"/>
    </source>
</evidence>
<dbReference type="KEGG" id="smic:SmB9_09550"/>
<dbReference type="SUPFAM" id="SSF51621">
    <property type="entry name" value="Phosphoenolpyruvate/pyruvate domain"/>
    <property type="match status" value="1"/>
</dbReference>
<dbReference type="InterPro" id="IPR040442">
    <property type="entry name" value="Pyrv_kinase-like_dom_sf"/>
</dbReference>
<keyword evidence="3" id="KW-0456">Lyase</keyword>
<dbReference type="AlphaFoldDB" id="A0AAD1FZX5"/>
<name>A0AAD1FZX5_SPHMI</name>
<evidence type="ECO:0000256" key="3">
    <source>
        <dbReference type="ARBA" id="ARBA00023239"/>
    </source>
</evidence>
<evidence type="ECO:0000313" key="8">
    <source>
        <dbReference type="Proteomes" id="UP000276029"/>
    </source>
</evidence>
<reference evidence="6 8" key="2">
    <citation type="submission" date="2018-10" db="EMBL/GenBank/DDBJ databases">
        <title>Genomic Encyclopedia of Type Strains, Phase IV (KMG-IV): sequencing the most valuable type-strain genomes for metagenomic binning, comparative biology and taxonomic classification.</title>
        <authorList>
            <person name="Goeker M."/>
        </authorList>
    </citation>
    <scope>NUCLEOTIDE SEQUENCE [LARGE SCALE GENOMIC DNA]</scope>
    <source>
        <strain evidence="6 8">DSM 19791</strain>
    </source>
</reference>
<feature type="domain" description="HpcH/HpaI aldolase/citrate lyase" evidence="4">
    <location>
        <begin position="25"/>
        <end position="248"/>
    </location>
</feature>
<dbReference type="GO" id="GO:0005737">
    <property type="term" value="C:cytoplasm"/>
    <property type="evidence" value="ECO:0007669"/>
    <property type="project" value="TreeGrafter"/>
</dbReference>
<protein>
    <submittedName>
        <fullName evidence="6">2-keto-3-deoxy-L-rhamnonate aldolase RhmA</fullName>
    </submittedName>
    <submittedName>
        <fullName evidence="5">4-hydroxy-2-oxovalerate aldolase</fullName>
    </submittedName>
</protein>
<evidence type="ECO:0000313" key="5">
    <source>
        <dbReference type="EMBL" id="BBE33297.1"/>
    </source>
</evidence>
<proteinExistence type="inferred from homology"/>
<accession>A0AAD1FZX5</accession>
<dbReference type="Proteomes" id="UP000275727">
    <property type="component" value="Chromosome"/>
</dbReference>
<dbReference type="InterPro" id="IPR050251">
    <property type="entry name" value="HpcH-HpaI_aldolase"/>
</dbReference>
<evidence type="ECO:0000256" key="2">
    <source>
        <dbReference type="ARBA" id="ARBA00022723"/>
    </source>
</evidence>
<dbReference type="EMBL" id="AP018711">
    <property type="protein sequence ID" value="BBE33297.1"/>
    <property type="molecule type" value="Genomic_DNA"/>
</dbReference>
<evidence type="ECO:0000259" key="4">
    <source>
        <dbReference type="Pfam" id="PF03328"/>
    </source>
</evidence>
<keyword evidence="8" id="KW-1185">Reference proteome</keyword>
<dbReference type="InterPro" id="IPR005000">
    <property type="entry name" value="Aldolase/citrate-lyase_domain"/>
</dbReference>
<sequence length="262" mass="26907">MTGLPSPLEIAAAFRDRVRARDRLTGTFVKTPSPHIVEIIGHTGVDFIVLDGEHAPFDRTALDTCLMAAMSVGLPALVRMPGGDRPLIGAALDLGAAAIVAPHVPDADQARAIVRAARFAEGDRGVSPSTRAGRYGGMGAADYIAASDAATGIWAQIEDPDAVAALDDIAAVAGIDCLFVGRVDLAHALGAAHVNDPAVDRAVAAAIRAADTAGLPTAIFAASVEEARAWRERGAAVIVLATDQAMLRTALSRDVATLRAPG</sequence>
<dbReference type="Gene3D" id="3.20.20.60">
    <property type="entry name" value="Phosphoenolpyruvate-binding domains"/>
    <property type="match status" value="1"/>
</dbReference>
<dbReference type="Proteomes" id="UP000276029">
    <property type="component" value="Unassembled WGS sequence"/>
</dbReference>
<dbReference type="Pfam" id="PF03328">
    <property type="entry name" value="HpcH_HpaI"/>
    <property type="match status" value="1"/>
</dbReference>
<dbReference type="EMBL" id="RBWX01000011">
    <property type="protein sequence ID" value="RKS85413.1"/>
    <property type="molecule type" value="Genomic_DNA"/>
</dbReference>
<dbReference type="RefSeq" id="WP_160119086.1">
    <property type="nucleotide sequence ID" value="NZ_AP018711.1"/>
</dbReference>
<gene>
    <name evidence="6" type="ORF">DFR51_3331</name>
    <name evidence="5" type="ORF">SmB9_09550</name>
</gene>
<evidence type="ECO:0000313" key="7">
    <source>
        <dbReference type="Proteomes" id="UP000275727"/>
    </source>
</evidence>
<dbReference type="PANTHER" id="PTHR30502">
    <property type="entry name" value="2-KETO-3-DEOXY-L-RHAMNONATE ALDOLASE"/>
    <property type="match status" value="1"/>
</dbReference>
<dbReference type="GO" id="GO:0016832">
    <property type="term" value="F:aldehyde-lyase activity"/>
    <property type="evidence" value="ECO:0007669"/>
    <property type="project" value="TreeGrafter"/>
</dbReference>
<keyword evidence="2" id="KW-0479">Metal-binding</keyword>
<dbReference type="GO" id="GO:0046872">
    <property type="term" value="F:metal ion binding"/>
    <property type="evidence" value="ECO:0007669"/>
    <property type="project" value="UniProtKB-KW"/>
</dbReference>
<reference evidence="5 7" key="1">
    <citation type="submission" date="2018-06" db="EMBL/GenBank/DDBJ databases">
        <title>Complete Genome Sequence of the Microcystin-Degrading Bacterium Sphingosinicella microcystinivorans Strain B-9.</title>
        <authorList>
            <person name="Jin H."/>
            <person name="Nishizawa T."/>
            <person name="Guo Y."/>
            <person name="Nishizawa A."/>
            <person name="Park H."/>
            <person name="Kato H."/>
            <person name="Tsuji K."/>
            <person name="Harada K."/>
        </authorList>
    </citation>
    <scope>NUCLEOTIDE SEQUENCE [LARGE SCALE GENOMIC DNA]</scope>
    <source>
        <strain evidence="5 7">B9</strain>
    </source>
</reference>
<dbReference type="PANTHER" id="PTHR30502:SF0">
    <property type="entry name" value="PHOSPHOENOLPYRUVATE CARBOXYLASE FAMILY PROTEIN"/>
    <property type="match status" value="1"/>
</dbReference>